<dbReference type="AlphaFoldDB" id="A0A2P2L5Y5"/>
<evidence type="ECO:0000313" key="2">
    <source>
        <dbReference type="EMBL" id="MBX13361.1"/>
    </source>
</evidence>
<reference evidence="2" key="1">
    <citation type="submission" date="2018-02" db="EMBL/GenBank/DDBJ databases">
        <title>Rhizophora mucronata_Transcriptome.</title>
        <authorList>
            <person name="Meera S.P."/>
            <person name="Sreeshan A."/>
            <person name="Augustine A."/>
        </authorList>
    </citation>
    <scope>NUCLEOTIDE SEQUENCE</scope>
    <source>
        <tissue evidence="2">Leaf</tissue>
    </source>
</reference>
<evidence type="ECO:0000256" key="1">
    <source>
        <dbReference type="SAM" id="Phobius"/>
    </source>
</evidence>
<keyword evidence="1" id="KW-0812">Transmembrane</keyword>
<dbReference type="EMBL" id="GGEC01032877">
    <property type="protein sequence ID" value="MBX13361.1"/>
    <property type="molecule type" value="Transcribed_RNA"/>
</dbReference>
<keyword evidence="1" id="KW-1133">Transmembrane helix</keyword>
<accession>A0A2P2L5Y5</accession>
<sequence length="37" mass="4465">MKPYTLLIYLAWAYRITFFLYMPNVVIQVCVTITHKN</sequence>
<proteinExistence type="predicted"/>
<organism evidence="2">
    <name type="scientific">Rhizophora mucronata</name>
    <name type="common">Asiatic mangrove</name>
    <dbReference type="NCBI Taxonomy" id="61149"/>
    <lineage>
        <taxon>Eukaryota</taxon>
        <taxon>Viridiplantae</taxon>
        <taxon>Streptophyta</taxon>
        <taxon>Embryophyta</taxon>
        <taxon>Tracheophyta</taxon>
        <taxon>Spermatophyta</taxon>
        <taxon>Magnoliopsida</taxon>
        <taxon>eudicotyledons</taxon>
        <taxon>Gunneridae</taxon>
        <taxon>Pentapetalae</taxon>
        <taxon>rosids</taxon>
        <taxon>fabids</taxon>
        <taxon>Malpighiales</taxon>
        <taxon>Rhizophoraceae</taxon>
        <taxon>Rhizophora</taxon>
    </lineage>
</organism>
<keyword evidence="1" id="KW-0472">Membrane</keyword>
<feature type="transmembrane region" description="Helical" evidence="1">
    <location>
        <begin position="12"/>
        <end position="34"/>
    </location>
</feature>
<name>A0A2P2L5Y5_RHIMU</name>
<protein>
    <submittedName>
        <fullName evidence="2">Uncharacterized protein</fullName>
    </submittedName>
</protein>